<evidence type="ECO:0000256" key="2">
    <source>
        <dbReference type="ARBA" id="ARBA00012121"/>
    </source>
</evidence>
<name>A0ABW3G1R4_9PSEU</name>
<dbReference type="NCBIfam" id="TIGR00455">
    <property type="entry name" value="apsK"/>
    <property type="match status" value="1"/>
</dbReference>
<dbReference type="SUPFAM" id="SSF52540">
    <property type="entry name" value="P-loop containing nucleoside triphosphate hydrolases"/>
    <property type="match status" value="1"/>
</dbReference>
<gene>
    <name evidence="9" type="primary">cysC</name>
    <name evidence="9" type="ORF">ACFQ16_22970</name>
</gene>
<dbReference type="SUPFAM" id="SSF88697">
    <property type="entry name" value="PUA domain-like"/>
    <property type="match status" value="1"/>
</dbReference>
<dbReference type="RefSeq" id="WP_345601658.1">
    <property type="nucleotide sequence ID" value="NZ_BAABLT010000042.1"/>
</dbReference>
<organism evidence="9 10">
    <name type="scientific">Saccharopolyspora rosea</name>
    <dbReference type="NCBI Taxonomy" id="524884"/>
    <lineage>
        <taxon>Bacteria</taxon>
        <taxon>Bacillati</taxon>
        <taxon>Actinomycetota</taxon>
        <taxon>Actinomycetes</taxon>
        <taxon>Pseudonocardiales</taxon>
        <taxon>Pseudonocardiaceae</taxon>
        <taxon>Saccharopolyspora</taxon>
    </lineage>
</organism>
<reference evidence="10" key="1">
    <citation type="journal article" date="2019" name="Int. J. Syst. Evol. Microbiol.">
        <title>The Global Catalogue of Microorganisms (GCM) 10K type strain sequencing project: providing services to taxonomists for standard genome sequencing and annotation.</title>
        <authorList>
            <consortium name="The Broad Institute Genomics Platform"/>
            <consortium name="The Broad Institute Genome Sequencing Center for Infectious Disease"/>
            <person name="Wu L."/>
            <person name="Ma J."/>
        </authorList>
    </citation>
    <scope>NUCLEOTIDE SEQUENCE [LARGE SCALE GENOMIC DNA]</scope>
    <source>
        <strain evidence="10">CCUG 56401</strain>
    </source>
</reference>
<comment type="catalytic activity">
    <reaction evidence="1">
        <text>adenosine 5'-phosphosulfate + ATP = 3'-phosphoadenylyl sulfate + ADP + H(+)</text>
        <dbReference type="Rhea" id="RHEA:24152"/>
        <dbReference type="ChEBI" id="CHEBI:15378"/>
        <dbReference type="ChEBI" id="CHEBI:30616"/>
        <dbReference type="ChEBI" id="CHEBI:58243"/>
        <dbReference type="ChEBI" id="CHEBI:58339"/>
        <dbReference type="ChEBI" id="CHEBI:456216"/>
        <dbReference type="EC" id="2.7.1.25"/>
    </reaction>
</comment>
<feature type="domain" description="ATP-sulfurylase PUA-like" evidence="8">
    <location>
        <begin position="32"/>
        <end position="111"/>
    </location>
</feature>
<evidence type="ECO:0000256" key="4">
    <source>
        <dbReference type="ARBA" id="ARBA00022741"/>
    </source>
</evidence>
<feature type="compositionally biased region" description="Low complexity" evidence="6">
    <location>
        <begin position="1"/>
        <end position="15"/>
    </location>
</feature>
<feature type="region of interest" description="Disordered" evidence="6">
    <location>
        <begin position="1"/>
        <end position="33"/>
    </location>
</feature>
<keyword evidence="3 9" id="KW-0808">Transferase</keyword>
<dbReference type="InterPro" id="IPR025980">
    <property type="entry name" value="ATP-Sase_PUA-like_dom"/>
</dbReference>
<evidence type="ECO:0000259" key="8">
    <source>
        <dbReference type="Pfam" id="PF14306"/>
    </source>
</evidence>
<evidence type="ECO:0000256" key="1">
    <source>
        <dbReference type="ARBA" id="ARBA00001823"/>
    </source>
</evidence>
<dbReference type="InterPro" id="IPR050512">
    <property type="entry name" value="Sulf_AdTrans/APS_kinase"/>
</dbReference>
<keyword evidence="5" id="KW-0067">ATP-binding</keyword>
<sequence>MNGAESAPPATSAPSENPGRPMGTERPGWVPSPAELSDVELLLDGAFPPLTGFLGSADVASVRTRHQLRDGTPWPAPITLAVPAELGSADEIELRDAEGAPVAVVRNEAPWTGGDVVHVAGPVRAAGAPGGALRTMRPPAAAVRESLPDRPVLGMLPEHPLHLRELAQLRQLAEDTGAHVLLLPRLRGPRPELLVQALLAARPQLPEGTTIVPVPLVRRDDPKRDALLCAHVAAAYGATRLITTTPLENSPIPAVEPPEFVRDDTDRWRPATAVAPARRRPGLGEDELREHLDTGTPLPDWFTTPAIAEQQQRLHPPLSRRGFAVLFTGLSGAGKSTLARALRDDLGRHDHRAVTLLDGDEVRRTLCAGLGFSPEDRSRNVRRIGFVAAEVVRHGGAAICAPIAPYRADRDAVRRMVEEVGGFVLVHVATPLGECERRDRKGLYRKARAGALPEFTGVSAPYEVPRDADLVLDTARMSREEAVGRVAALLRERGWVRPWE</sequence>
<evidence type="ECO:0000259" key="7">
    <source>
        <dbReference type="Pfam" id="PF01583"/>
    </source>
</evidence>
<evidence type="ECO:0000313" key="10">
    <source>
        <dbReference type="Proteomes" id="UP001597018"/>
    </source>
</evidence>
<comment type="caution">
    <text evidence="9">The sequence shown here is derived from an EMBL/GenBank/DDBJ whole genome shotgun (WGS) entry which is preliminary data.</text>
</comment>
<evidence type="ECO:0000256" key="6">
    <source>
        <dbReference type="SAM" id="MobiDB-lite"/>
    </source>
</evidence>
<dbReference type="Proteomes" id="UP001597018">
    <property type="component" value="Unassembled WGS sequence"/>
</dbReference>
<dbReference type="Gene3D" id="3.40.50.300">
    <property type="entry name" value="P-loop containing nucleotide triphosphate hydrolases"/>
    <property type="match status" value="1"/>
</dbReference>
<dbReference type="InterPro" id="IPR015947">
    <property type="entry name" value="PUA-like_sf"/>
</dbReference>
<dbReference type="Gene3D" id="3.10.400.10">
    <property type="entry name" value="Sulfate adenylyltransferase"/>
    <property type="match status" value="1"/>
</dbReference>
<dbReference type="PANTHER" id="PTHR42700">
    <property type="entry name" value="SULFATE ADENYLYLTRANSFERASE"/>
    <property type="match status" value="1"/>
</dbReference>
<feature type="domain" description="APS kinase" evidence="7">
    <location>
        <begin position="321"/>
        <end position="473"/>
    </location>
</feature>
<dbReference type="PANTHER" id="PTHR42700:SF1">
    <property type="entry name" value="SULFATE ADENYLYLTRANSFERASE"/>
    <property type="match status" value="1"/>
</dbReference>
<dbReference type="Pfam" id="PF01583">
    <property type="entry name" value="APS_kinase"/>
    <property type="match status" value="1"/>
</dbReference>
<evidence type="ECO:0000256" key="3">
    <source>
        <dbReference type="ARBA" id="ARBA00022679"/>
    </source>
</evidence>
<evidence type="ECO:0000256" key="5">
    <source>
        <dbReference type="ARBA" id="ARBA00022840"/>
    </source>
</evidence>
<protein>
    <recommendedName>
        <fullName evidence="2">adenylyl-sulfate kinase</fullName>
        <ecNumber evidence="2">2.7.1.25</ecNumber>
    </recommendedName>
</protein>
<evidence type="ECO:0000313" key="9">
    <source>
        <dbReference type="EMBL" id="MFD0922617.1"/>
    </source>
</evidence>
<keyword evidence="10" id="KW-1185">Reference proteome</keyword>
<dbReference type="EMBL" id="JBHTIW010000023">
    <property type="protein sequence ID" value="MFD0922617.1"/>
    <property type="molecule type" value="Genomic_DNA"/>
</dbReference>
<dbReference type="GO" id="GO:0004020">
    <property type="term" value="F:adenylylsulfate kinase activity"/>
    <property type="evidence" value="ECO:0007669"/>
    <property type="project" value="UniProtKB-EC"/>
</dbReference>
<keyword evidence="4" id="KW-0547">Nucleotide-binding</keyword>
<dbReference type="InterPro" id="IPR059117">
    <property type="entry name" value="APS_kinase_dom"/>
</dbReference>
<dbReference type="EC" id="2.7.1.25" evidence="2"/>
<dbReference type="InterPro" id="IPR027417">
    <property type="entry name" value="P-loop_NTPase"/>
</dbReference>
<dbReference type="InterPro" id="IPR002891">
    <property type="entry name" value="APS"/>
</dbReference>
<dbReference type="CDD" id="cd02027">
    <property type="entry name" value="APSK"/>
    <property type="match status" value="1"/>
</dbReference>
<dbReference type="Pfam" id="PF14306">
    <property type="entry name" value="PUA_2"/>
    <property type="match status" value="1"/>
</dbReference>
<dbReference type="NCBIfam" id="NF003013">
    <property type="entry name" value="PRK03846.1"/>
    <property type="match status" value="1"/>
</dbReference>
<accession>A0ABW3G1R4</accession>
<proteinExistence type="predicted"/>
<keyword evidence="9" id="KW-0418">Kinase</keyword>